<name>A0A813LF94_POLGL</name>
<sequence>MNCHPKLLLFFRCCRCCYCCCCCCFFAVVVVVVVVVNITLFAPHGAQSPRSCLLPDMALTLIPALTGLGLLFHCRCCCCGCCCCCCCYCCCCVCCCVCCCCCCCFTVGAFKSCDGSSHKGVRTIT</sequence>
<dbReference type="AlphaFoldDB" id="A0A813LF94"/>
<evidence type="ECO:0000256" key="2">
    <source>
        <dbReference type="SAM" id="SignalP"/>
    </source>
</evidence>
<keyword evidence="1" id="KW-0812">Transmembrane</keyword>
<organism evidence="3 4">
    <name type="scientific">Polarella glacialis</name>
    <name type="common">Dinoflagellate</name>
    <dbReference type="NCBI Taxonomy" id="89957"/>
    <lineage>
        <taxon>Eukaryota</taxon>
        <taxon>Sar</taxon>
        <taxon>Alveolata</taxon>
        <taxon>Dinophyceae</taxon>
        <taxon>Suessiales</taxon>
        <taxon>Suessiaceae</taxon>
        <taxon>Polarella</taxon>
    </lineage>
</organism>
<keyword evidence="1" id="KW-0472">Membrane</keyword>
<keyword evidence="1" id="KW-1133">Transmembrane helix</keyword>
<protein>
    <submittedName>
        <fullName evidence="3">Uncharacterized protein</fullName>
    </submittedName>
</protein>
<feature type="transmembrane region" description="Helical" evidence="1">
    <location>
        <begin position="16"/>
        <end position="42"/>
    </location>
</feature>
<dbReference type="Proteomes" id="UP000626109">
    <property type="component" value="Unassembled WGS sequence"/>
</dbReference>
<keyword evidence="2" id="KW-0732">Signal</keyword>
<feature type="chain" id="PRO_5032828429" evidence="2">
    <location>
        <begin position="20"/>
        <end position="125"/>
    </location>
</feature>
<evidence type="ECO:0000256" key="1">
    <source>
        <dbReference type="SAM" id="Phobius"/>
    </source>
</evidence>
<gene>
    <name evidence="3" type="ORF">PGLA2088_LOCUS44473</name>
</gene>
<comment type="caution">
    <text evidence="3">The sequence shown here is derived from an EMBL/GenBank/DDBJ whole genome shotgun (WGS) entry which is preliminary data.</text>
</comment>
<reference evidence="3" key="1">
    <citation type="submission" date="2021-02" db="EMBL/GenBank/DDBJ databases">
        <authorList>
            <person name="Dougan E. K."/>
            <person name="Rhodes N."/>
            <person name="Thang M."/>
            <person name="Chan C."/>
        </authorList>
    </citation>
    <scope>NUCLEOTIDE SEQUENCE</scope>
</reference>
<feature type="signal peptide" evidence="2">
    <location>
        <begin position="1"/>
        <end position="19"/>
    </location>
</feature>
<proteinExistence type="predicted"/>
<accession>A0A813LF94</accession>
<evidence type="ECO:0000313" key="3">
    <source>
        <dbReference type="EMBL" id="CAE8726419.1"/>
    </source>
</evidence>
<dbReference type="EMBL" id="CAJNNW010035223">
    <property type="protein sequence ID" value="CAE8726419.1"/>
    <property type="molecule type" value="Genomic_DNA"/>
</dbReference>
<evidence type="ECO:0000313" key="4">
    <source>
        <dbReference type="Proteomes" id="UP000626109"/>
    </source>
</evidence>